<dbReference type="GO" id="GO:0003677">
    <property type="term" value="F:DNA binding"/>
    <property type="evidence" value="ECO:0007669"/>
    <property type="project" value="UniProtKB-KW"/>
</dbReference>
<name>A0A0N0Z8M7_9GAMM</name>
<dbReference type="SUPFAM" id="SSF47413">
    <property type="entry name" value="lambda repressor-like DNA-binding domains"/>
    <property type="match status" value="1"/>
</dbReference>
<proteinExistence type="inferred from homology"/>
<dbReference type="Pfam" id="PF13693">
    <property type="entry name" value="HTH_35"/>
    <property type="match status" value="1"/>
</dbReference>
<evidence type="ECO:0000259" key="5">
    <source>
        <dbReference type="Pfam" id="PF13693"/>
    </source>
</evidence>
<keyword evidence="7" id="KW-1185">Reference proteome</keyword>
<evidence type="ECO:0000313" key="7">
    <source>
        <dbReference type="Proteomes" id="UP000053226"/>
    </source>
</evidence>
<evidence type="ECO:0000313" key="6">
    <source>
        <dbReference type="EMBL" id="KPD03537.1"/>
    </source>
</evidence>
<dbReference type="InterPro" id="IPR010982">
    <property type="entry name" value="Lambda_DNA-bd_dom_sf"/>
</dbReference>
<dbReference type="InterPro" id="IPR038722">
    <property type="entry name" value="Ner_HTH_dom"/>
</dbReference>
<keyword evidence="3" id="KW-0238">DNA-binding</keyword>
<organism evidence="6 7">
    <name type="scientific">Moellerella wisconsensis ATCC 35017</name>
    <dbReference type="NCBI Taxonomy" id="1354267"/>
    <lineage>
        <taxon>Bacteria</taxon>
        <taxon>Pseudomonadati</taxon>
        <taxon>Pseudomonadota</taxon>
        <taxon>Gammaproteobacteria</taxon>
        <taxon>Enterobacterales</taxon>
        <taxon>Morganellaceae</taxon>
        <taxon>Moellerella</taxon>
    </lineage>
</organism>
<sequence length="88" mass="9957">MNILDKYDWHPADIIAAIKKQGTCLSQVSRRAGLASSTLSNALQRPWPKGEAIIAHQLGISPMDIWPSRYINNKANIFWLELKLTNVR</sequence>
<dbReference type="EMBL" id="LGAA01000010">
    <property type="protein sequence ID" value="KPD03537.1"/>
    <property type="molecule type" value="Genomic_DNA"/>
</dbReference>
<comment type="caution">
    <text evidence="6">The sequence shown here is derived from an EMBL/GenBank/DDBJ whole genome shotgun (WGS) entry which is preliminary data.</text>
</comment>
<dbReference type="Proteomes" id="UP000053226">
    <property type="component" value="Unassembled WGS sequence"/>
</dbReference>
<keyword evidence="2" id="KW-0805">Transcription regulation</keyword>
<evidence type="ECO:0000256" key="1">
    <source>
        <dbReference type="ARBA" id="ARBA00006157"/>
    </source>
</evidence>
<evidence type="ECO:0000256" key="3">
    <source>
        <dbReference type="ARBA" id="ARBA00023125"/>
    </source>
</evidence>
<dbReference type="AlphaFoldDB" id="A0A0N0Z8M7"/>
<accession>A0A0N0Z8M7</accession>
<evidence type="ECO:0000256" key="4">
    <source>
        <dbReference type="ARBA" id="ARBA00023163"/>
    </source>
</evidence>
<protein>
    <submittedName>
        <fullName evidence="6">Transcriptional regulator</fullName>
    </submittedName>
</protein>
<keyword evidence="4" id="KW-0804">Transcription</keyword>
<evidence type="ECO:0000256" key="2">
    <source>
        <dbReference type="ARBA" id="ARBA00023015"/>
    </source>
</evidence>
<dbReference type="OrthoDB" id="5405994at2"/>
<feature type="domain" description="Ner winged helix-turn-helix DNA-binding" evidence="5">
    <location>
        <begin position="8"/>
        <end position="77"/>
    </location>
</feature>
<dbReference type="Gene3D" id="1.10.260.40">
    <property type="entry name" value="lambda repressor-like DNA-binding domains"/>
    <property type="match status" value="1"/>
</dbReference>
<dbReference type="RefSeq" id="WP_053907690.1">
    <property type="nucleotide sequence ID" value="NZ_CAWMUS010000010.1"/>
</dbReference>
<gene>
    <name evidence="6" type="ORF">M992_1129</name>
</gene>
<comment type="similarity">
    <text evidence="1">Belongs to the ner transcriptional regulatory family.</text>
</comment>
<reference evidence="6 7" key="1">
    <citation type="submission" date="2015-07" db="EMBL/GenBank/DDBJ databases">
        <title>ATOL: Assembling a taxonomically balanced genome-scale reconstruction of the evolutionary history of the Enterobacteriaceae.</title>
        <authorList>
            <person name="Plunkett G.III."/>
            <person name="Neeno-Eckwall E.C."/>
            <person name="Glasner J.D."/>
            <person name="Perna N.T."/>
        </authorList>
    </citation>
    <scope>NUCLEOTIDE SEQUENCE [LARGE SCALE GENOMIC DNA]</scope>
    <source>
        <strain evidence="6 7">ATCC 35017</strain>
    </source>
</reference>